<evidence type="ECO:0000313" key="7">
    <source>
        <dbReference type="EMBL" id="AWB34201.1"/>
    </source>
</evidence>
<evidence type="ECO:0000256" key="4">
    <source>
        <dbReference type="ARBA" id="ARBA00022801"/>
    </source>
</evidence>
<dbReference type="PANTHER" id="PTHR10625:SF17">
    <property type="entry name" value="HISTONE DEACETYLASE 8"/>
    <property type="match status" value="1"/>
</dbReference>
<dbReference type="KEGG" id="boz:DBV39_11350"/>
<dbReference type="GO" id="GO:0040029">
    <property type="term" value="P:epigenetic regulation of gene expression"/>
    <property type="evidence" value="ECO:0007669"/>
    <property type="project" value="TreeGrafter"/>
</dbReference>
<dbReference type="AlphaFoldDB" id="A0A2R4XKA5"/>
<dbReference type="Gene3D" id="3.40.800.20">
    <property type="entry name" value="Histone deacetylase domain"/>
    <property type="match status" value="1"/>
</dbReference>
<reference evidence="7 8" key="1">
    <citation type="submission" date="2018-04" db="EMBL/GenBank/DDBJ databases">
        <title>Bordetella sp. HZ20 isolated from seawater.</title>
        <authorList>
            <person name="Sun C."/>
        </authorList>
    </citation>
    <scope>NUCLEOTIDE SEQUENCE [LARGE SCALE GENOMIC DNA]</scope>
    <source>
        <strain evidence="7 8">HZ20</strain>
    </source>
</reference>
<dbReference type="InterPro" id="IPR023696">
    <property type="entry name" value="Ureohydrolase_dom_sf"/>
</dbReference>
<dbReference type="PANTHER" id="PTHR10625">
    <property type="entry name" value="HISTONE DEACETYLASE HDAC1-RELATED"/>
    <property type="match status" value="1"/>
</dbReference>
<dbReference type="EMBL" id="CP028901">
    <property type="protein sequence ID" value="AWB34201.1"/>
    <property type="molecule type" value="Genomic_DNA"/>
</dbReference>
<keyword evidence="4 7" id="KW-0378">Hydrolase</keyword>
<dbReference type="RefSeq" id="WP_108621617.1">
    <property type="nucleotide sequence ID" value="NZ_CP028901.1"/>
</dbReference>
<evidence type="ECO:0000256" key="5">
    <source>
        <dbReference type="ARBA" id="ARBA00022833"/>
    </source>
</evidence>
<feature type="domain" description="Histone deacetylase" evidence="6">
    <location>
        <begin position="38"/>
        <end position="335"/>
    </location>
</feature>
<evidence type="ECO:0000256" key="1">
    <source>
        <dbReference type="ARBA" id="ARBA00001947"/>
    </source>
</evidence>
<name>A0A2R4XKA5_9BURK</name>
<keyword evidence="8" id="KW-1185">Reference proteome</keyword>
<dbReference type="CDD" id="cd10001">
    <property type="entry name" value="HDAC_classII_APAH"/>
    <property type="match status" value="1"/>
</dbReference>
<gene>
    <name evidence="7" type="ORF">DBV39_11350</name>
</gene>
<dbReference type="InterPro" id="IPR037138">
    <property type="entry name" value="His_deacetylse_dom_sf"/>
</dbReference>
<organism evidence="7 8">
    <name type="scientific">Orrella marina</name>
    <dbReference type="NCBI Taxonomy" id="2163011"/>
    <lineage>
        <taxon>Bacteria</taxon>
        <taxon>Pseudomonadati</taxon>
        <taxon>Pseudomonadota</taxon>
        <taxon>Betaproteobacteria</taxon>
        <taxon>Burkholderiales</taxon>
        <taxon>Alcaligenaceae</taxon>
        <taxon>Orrella</taxon>
    </lineage>
</organism>
<dbReference type="InterPro" id="IPR000286">
    <property type="entry name" value="HDACs"/>
</dbReference>
<sequence length="339" mass="37709">MKAFYDKRLQLHTPQTYLSRGKMRTPQELPVRSEKLLEGAIAAGLEMLPPQDYGMNPLLDVHDPAYLIFLRTAHSQWQKLGPDWGDEVISNIYVRHPNAQRGILALAAMHLADGSCPVGEHTWTTCYWAAQCAINAAQAVLDGDSRAYALCRPPGHHARRDAAGGFCYLNNAAIAAEMIARTSRRVVILDTDVHHGQGIQEIFYNRDDILYISIHADPTNFYPVVAGFEQEKGSGAGYGYNINLPMPHGSSESDFFERLDIATEAIKDFKPDMLVHSLGFDIYEQDPQSKVAVTQSGFKQLGDRIRRFALPTVVVQEGGYHYDTLATNLQAYCKGLLAL</sequence>
<evidence type="ECO:0000313" key="8">
    <source>
        <dbReference type="Proteomes" id="UP000244571"/>
    </source>
</evidence>
<dbReference type="GO" id="GO:0046872">
    <property type="term" value="F:metal ion binding"/>
    <property type="evidence" value="ECO:0007669"/>
    <property type="project" value="UniProtKB-KW"/>
</dbReference>
<dbReference type="OrthoDB" id="9808367at2"/>
<dbReference type="InterPro" id="IPR023801">
    <property type="entry name" value="His_deacetylse_dom"/>
</dbReference>
<evidence type="ECO:0000259" key="6">
    <source>
        <dbReference type="Pfam" id="PF00850"/>
    </source>
</evidence>
<evidence type="ECO:0000256" key="3">
    <source>
        <dbReference type="ARBA" id="ARBA00022723"/>
    </source>
</evidence>
<keyword evidence="5" id="KW-0862">Zinc</keyword>
<accession>A0A2R4XKA5</accession>
<dbReference type="PRINTS" id="PR01270">
    <property type="entry name" value="HDASUPER"/>
</dbReference>
<evidence type="ECO:0000256" key="2">
    <source>
        <dbReference type="ARBA" id="ARBA00005947"/>
    </source>
</evidence>
<comment type="similarity">
    <text evidence="2">Belongs to the histone deacetylase family.</text>
</comment>
<dbReference type="Proteomes" id="UP000244571">
    <property type="component" value="Chromosome"/>
</dbReference>
<protein>
    <submittedName>
        <fullName evidence="7">Acetylpolyamine amidohydrolase</fullName>
    </submittedName>
</protein>
<dbReference type="GO" id="GO:0004407">
    <property type="term" value="F:histone deacetylase activity"/>
    <property type="evidence" value="ECO:0007669"/>
    <property type="project" value="TreeGrafter"/>
</dbReference>
<dbReference type="GO" id="GO:0016787">
    <property type="term" value="F:hydrolase activity"/>
    <property type="evidence" value="ECO:0007669"/>
    <property type="project" value="UniProtKB-KW"/>
</dbReference>
<dbReference type="Pfam" id="PF00850">
    <property type="entry name" value="Hist_deacetyl"/>
    <property type="match status" value="1"/>
</dbReference>
<keyword evidence="3" id="KW-0479">Metal-binding</keyword>
<dbReference type="SUPFAM" id="SSF52768">
    <property type="entry name" value="Arginase/deacetylase"/>
    <property type="match status" value="1"/>
</dbReference>
<proteinExistence type="inferred from homology"/>
<comment type="cofactor">
    <cofactor evidence="1">
        <name>Zn(2+)</name>
        <dbReference type="ChEBI" id="CHEBI:29105"/>
    </cofactor>
</comment>